<evidence type="ECO:0000256" key="8">
    <source>
        <dbReference type="ARBA" id="ARBA00023136"/>
    </source>
</evidence>
<dbReference type="GO" id="GO:0042910">
    <property type="term" value="F:xenobiotic transmembrane transporter activity"/>
    <property type="evidence" value="ECO:0007669"/>
    <property type="project" value="InterPro"/>
</dbReference>
<keyword evidence="7 10" id="KW-1133">Transmembrane helix</keyword>
<feature type="transmembrane region" description="Helical" evidence="10">
    <location>
        <begin position="89"/>
        <end position="111"/>
    </location>
</feature>
<feature type="transmembrane region" description="Helical" evidence="10">
    <location>
        <begin position="224"/>
        <end position="248"/>
    </location>
</feature>
<dbReference type="OrthoDB" id="9811110at2"/>
<dbReference type="InterPro" id="IPR048279">
    <property type="entry name" value="MdtK-like"/>
</dbReference>
<gene>
    <name evidence="11" type="ORF">DN062_03315</name>
</gene>
<sequence length="438" mass="47630">MDLKTTPLRKAFWHYTLPSIAALLVSGTYQIIDGIFVGHFIGPSGLAGINLAWPWIGILLAVGMMIGIGTGAQVSIAAGADNQTLAKSFLVNGLALLCIVGLPLALILHHNSEWFLYIQGATEDAAVQGNAYLGIIAPSAPIILASIALPFLVRNLGAPHIATIAMLTGAISNILLDALFIVWLGWGLEGAALATVLGESLSILICLFFLIGSRNPLKLYLKDIKVSIGLIIRIVSTGVSSMLMYLYISFSVILHNVLLLKYGSAIEVAAYSISGYLMAFYYLTAEGISGGMQPLVSYYYGARQFERVKDTFKLAAKYGVGFGIFFVAMILWVPDFFVGFFSRGNLELEAVARWAIRLQLCGLFLDGFLVLAASWFQSLGLARKATLITLFNMMIQIPFLLTLPWLLGLNGVWIAVPISNLCLSIFVAALLWREFKRF</sequence>
<dbReference type="Proteomes" id="UP000250744">
    <property type="component" value="Unassembled WGS sequence"/>
</dbReference>
<evidence type="ECO:0000256" key="4">
    <source>
        <dbReference type="ARBA" id="ARBA00022448"/>
    </source>
</evidence>
<reference evidence="11 12" key="1">
    <citation type="submission" date="2018-06" db="EMBL/GenBank/DDBJ databases">
        <title>Nitrincola tibetense sp. nov., isolated from Lake XuguoCo on Tibetan Plateau.</title>
        <authorList>
            <person name="Xing P."/>
        </authorList>
    </citation>
    <scope>NUCLEOTIDE SEQUENCE [LARGE SCALE GENOMIC DNA]</scope>
    <source>
        <strain evidence="12">xg18</strain>
    </source>
</reference>
<evidence type="ECO:0000313" key="11">
    <source>
        <dbReference type="EMBL" id="RAU19301.1"/>
    </source>
</evidence>
<dbReference type="NCBIfam" id="NF007130">
    <property type="entry name" value="PRK09575.1"/>
    <property type="match status" value="1"/>
</dbReference>
<evidence type="ECO:0000256" key="9">
    <source>
        <dbReference type="ARBA" id="ARBA00023251"/>
    </source>
</evidence>
<dbReference type="PANTHER" id="PTHR43823:SF3">
    <property type="entry name" value="MULTIDRUG EXPORT PROTEIN MEPA"/>
    <property type="match status" value="1"/>
</dbReference>
<organism evidence="11 12">
    <name type="scientific">Nitrincola tibetensis</name>
    <dbReference type="NCBI Taxonomy" id="2219697"/>
    <lineage>
        <taxon>Bacteria</taxon>
        <taxon>Pseudomonadati</taxon>
        <taxon>Pseudomonadota</taxon>
        <taxon>Gammaproteobacteria</taxon>
        <taxon>Oceanospirillales</taxon>
        <taxon>Oceanospirillaceae</taxon>
        <taxon>Nitrincola</taxon>
    </lineage>
</organism>
<evidence type="ECO:0000256" key="1">
    <source>
        <dbReference type="ARBA" id="ARBA00004429"/>
    </source>
</evidence>
<comment type="caution">
    <text evidence="11">The sequence shown here is derived from an EMBL/GenBank/DDBJ whole genome shotgun (WGS) entry which is preliminary data.</text>
</comment>
<feature type="transmembrane region" description="Helical" evidence="10">
    <location>
        <begin position="192"/>
        <end position="212"/>
    </location>
</feature>
<dbReference type="Pfam" id="PF01554">
    <property type="entry name" value="MatE"/>
    <property type="match status" value="2"/>
</dbReference>
<dbReference type="PANTHER" id="PTHR43823">
    <property type="entry name" value="SPORULATION PROTEIN YKVU"/>
    <property type="match status" value="1"/>
</dbReference>
<comment type="subcellular location">
    <subcellularLocation>
        <location evidence="1">Cell inner membrane</location>
        <topology evidence="1">Multi-pass membrane protein</topology>
    </subcellularLocation>
</comment>
<feature type="transmembrane region" description="Helical" evidence="10">
    <location>
        <begin position="387"/>
        <end position="406"/>
    </location>
</feature>
<keyword evidence="9" id="KW-0046">Antibiotic resistance</keyword>
<keyword evidence="5" id="KW-1003">Cell membrane</keyword>
<feature type="transmembrane region" description="Helical" evidence="10">
    <location>
        <begin position="412"/>
        <end position="432"/>
    </location>
</feature>
<proteinExistence type="inferred from homology"/>
<feature type="transmembrane region" description="Helical" evidence="10">
    <location>
        <begin position="314"/>
        <end position="334"/>
    </location>
</feature>
<feature type="transmembrane region" description="Helical" evidence="10">
    <location>
        <begin position="12"/>
        <end position="32"/>
    </location>
</feature>
<evidence type="ECO:0000256" key="7">
    <source>
        <dbReference type="ARBA" id="ARBA00022989"/>
    </source>
</evidence>
<dbReference type="EMBL" id="QKRX01000002">
    <property type="protein sequence ID" value="RAU19301.1"/>
    <property type="molecule type" value="Genomic_DNA"/>
</dbReference>
<dbReference type="InterPro" id="IPR051327">
    <property type="entry name" value="MATE_MepA_subfamily"/>
</dbReference>
<dbReference type="NCBIfam" id="TIGR00797">
    <property type="entry name" value="matE"/>
    <property type="match status" value="1"/>
</dbReference>
<accession>A0A364NQE3</accession>
<feature type="transmembrane region" description="Helical" evidence="10">
    <location>
        <begin position="131"/>
        <end position="152"/>
    </location>
</feature>
<dbReference type="RefSeq" id="WP_112157501.1">
    <property type="nucleotide sequence ID" value="NZ_QKRX01000002.1"/>
</dbReference>
<keyword evidence="4" id="KW-0813">Transport</keyword>
<evidence type="ECO:0000313" key="12">
    <source>
        <dbReference type="Proteomes" id="UP000250744"/>
    </source>
</evidence>
<evidence type="ECO:0000256" key="10">
    <source>
        <dbReference type="SAM" id="Phobius"/>
    </source>
</evidence>
<feature type="transmembrane region" description="Helical" evidence="10">
    <location>
        <begin position="164"/>
        <end position="186"/>
    </location>
</feature>
<feature type="transmembrane region" description="Helical" evidence="10">
    <location>
        <begin position="52"/>
        <end position="77"/>
    </location>
</feature>
<dbReference type="GO" id="GO:0015297">
    <property type="term" value="F:antiporter activity"/>
    <property type="evidence" value="ECO:0007669"/>
    <property type="project" value="InterPro"/>
</dbReference>
<dbReference type="CDD" id="cd13143">
    <property type="entry name" value="MATE_MepA_like"/>
    <property type="match status" value="1"/>
</dbReference>
<keyword evidence="8 10" id="KW-0472">Membrane</keyword>
<dbReference type="GO" id="GO:0046677">
    <property type="term" value="P:response to antibiotic"/>
    <property type="evidence" value="ECO:0007669"/>
    <property type="project" value="UniProtKB-KW"/>
</dbReference>
<evidence type="ECO:0000256" key="3">
    <source>
        <dbReference type="ARBA" id="ARBA00022106"/>
    </source>
</evidence>
<dbReference type="InterPro" id="IPR002528">
    <property type="entry name" value="MATE_fam"/>
</dbReference>
<keyword evidence="6 10" id="KW-0812">Transmembrane</keyword>
<keyword evidence="12" id="KW-1185">Reference proteome</keyword>
<dbReference type="PIRSF" id="PIRSF006603">
    <property type="entry name" value="DinF"/>
    <property type="match status" value="1"/>
</dbReference>
<dbReference type="AlphaFoldDB" id="A0A364NQE3"/>
<feature type="transmembrane region" description="Helical" evidence="10">
    <location>
        <begin position="268"/>
        <end position="285"/>
    </location>
</feature>
<comment type="similarity">
    <text evidence="2">Belongs to the multi antimicrobial extrusion (MATE) (TC 2.A.66.1) family. MepA subfamily.</text>
</comment>
<dbReference type="InterPro" id="IPR045070">
    <property type="entry name" value="MATE_MepA-like"/>
</dbReference>
<evidence type="ECO:0000256" key="5">
    <source>
        <dbReference type="ARBA" id="ARBA00022475"/>
    </source>
</evidence>
<evidence type="ECO:0000256" key="6">
    <source>
        <dbReference type="ARBA" id="ARBA00022692"/>
    </source>
</evidence>
<feature type="transmembrane region" description="Helical" evidence="10">
    <location>
        <begin position="354"/>
        <end position="375"/>
    </location>
</feature>
<name>A0A364NQE3_9GAMM</name>
<protein>
    <recommendedName>
        <fullName evidence="3">Multidrug export protein MepA</fullName>
    </recommendedName>
</protein>
<evidence type="ECO:0000256" key="2">
    <source>
        <dbReference type="ARBA" id="ARBA00008417"/>
    </source>
</evidence>
<dbReference type="GO" id="GO:0005886">
    <property type="term" value="C:plasma membrane"/>
    <property type="evidence" value="ECO:0007669"/>
    <property type="project" value="UniProtKB-SubCell"/>
</dbReference>